<name>A0ABU4TVP8_9PSEU</name>
<dbReference type="EMBL" id="JAXAVV010000011">
    <property type="protein sequence ID" value="MDX8052356.1"/>
    <property type="molecule type" value="Genomic_DNA"/>
</dbReference>
<keyword evidence="1" id="KW-0472">Membrane</keyword>
<evidence type="ECO:0000313" key="2">
    <source>
        <dbReference type="EMBL" id="MDX8052356.1"/>
    </source>
</evidence>
<accession>A0ABU4TVP8</accession>
<proteinExistence type="predicted"/>
<evidence type="ECO:0000313" key="3">
    <source>
        <dbReference type="Proteomes" id="UP001271792"/>
    </source>
</evidence>
<protein>
    <submittedName>
        <fullName evidence="2">SHOCT domain-containing protein</fullName>
    </submittedName>
</protein>
<organism evidence="2 3">
    <name type="scientific">Lentzea kristufekii</name>
    <dbReference type="NCBI Taxonomy" id="3095430"/>
    <lineage>
        <taxon>Bacteria</taxon>
        <taxon>Bacillati</taxon>
        <taxon>Actinomycetota</taxon>
        <taxon>Actinomycetes</taxon>
        <taxon>Pseudonocardiales</taxon>
        <taxon>Pseudonocardiaceae</taxon>
        <taxon>Lentzea</taxon>
    </lineage>
</organism>
<reference evidence="2 3" key="1">
    <citation type="submission" date="2023-11" db="EMBL/GenBank/DDBJ databases">
        <title>Lentzea sokolovensis, sp. nov., Lentzea kristufkii, sp. nov., and Lentzea miocenensis, sp. nov., rare actinobacteria from Sokolov Coal Basin, Miocene lacustrine sediment, Czech Republic.</title>
        <authorList>
            <person name="Lara A."/>
            <person name="Kotroba L."/>
            <person name="Nouioui I."/>
            <person name="Neumann-Schaal M."/>
            <person name="Mast Y."/>
            <person name="Chronakova A."/>
        </authorList>
    </citation>
    <scope>NUCLEOTIDE SEQUENCE [LARGE SCALE GENOMIC DNA]</scope>
    <source>
        <strain evidence="2 3">BCCO 10_0798</strain>
    </source>
</reference>
<evidence type="ECO:0000256" key="1">
    <source>
        <dbReference type="SAM" id="Phobius"/>
    </source>
</evidence>
<dbReference type="RefSeq" id="WP_319986235.1">
    <property type="nucleotide sequence ID" value="NZ_JAXAVV010000011.1"/>
</dbReference>
<sequence>MEMYPYYDGPMGWGGFAMMALSMLVFWGGLIALAVVLLRRFPHARPAHRILEERLAKGEIDAEAFDQLRRTLDSR</sequence>
<keyword evidence="1" id="KW-0812">Transmembrane</keyword>
<feature type="transmembrane region" description="Helical" evidence="1">
    <location>
        <begin position="12"/>
        <end position="38"/>
    </location>
</feature>
<gene>
    <name evidence="2" type="ORF">SK571_23465</name>
</gene>
<dbReference type="Proteomes" id="UP001271792">
    <property type="component" value="Unassembled WGS sequence"/>
</dbReference>
<reference evidence="2 3" key="2">
    <citation type="submission" date="2023-11" db="EMBL/GenBank/DDBJ databases">
        <authorList>
            <person name="Lara A.C."/>
            <person name="Chronakova A."/>
        </authorList>
    </citation>
    <scope>NUCLEOTIDE SEQUENCE [LARGE SCALE GENOMIC DNA]</scope>
    <source>
        <strain evidence="2 3">BCCO 10_0798</strain>
    </source>
</reference>
<comment type="caution">
    <text evidence="2">The sequence shown here is derived from an EMBL/GenBank/DDBJ whole genome shotgun (WGS) entry which is preliminary data.</text>
</comment>
<keyword evidence="1" id="KW-1133">Transmembrane helix</keyword>
<keyword evidence="3" id="KW-1185">Reference proteome</keyword>